<dbReference type="GO" id="GO:0016837">
    <property type="term" value="F:carbon-oxygen lyase activity, acting on polysaccharides"/>
    <property type="evidence" value="ECO:0007669"/>
    <property type="project" value="TreeGrafter"/>
</dbReference>
<evidence type="ECO:0000256" key="1">
    <source>
        <dbReference type="ARBA" id="ARBA00001913"/>
    </source>
</evidence>
<dbReference type="InterPro" id="IPR002105">
    <property type="entry name" value="Dockerin_1_rpt"/>
</dbReference>
<name>A0A1G2TGM1_9BACT</name>
<comment type="subcellular location">
    <subcellularLocation>
        <location evidence="2">Secreted</location>
    </subcellularLocation>
</comment>
<dbReference type="PROSITE" id="PS51766">
    <property type="entry name" value="DOCKERIN"/>
    <property type="match status" value="1"/>
</dbReference>
<dbReference type="PANTHER" id="PTHR40088">
    <property type="entry name" value="PECTATE LYASE (EUROFUNG)"/>
    <property type="match status" value="1"/>
</dbReference>
<protein>
    <recommendedName>
        <fullName evidence="10">Dockerin domain-containing protein</fullName>
    </recommendedName>
</protein>
<keyword evidence="3" id="KW-0964">Secreted</keyword>
<feature type="compositionally biased region" description="Pro residues" evidence="9">
    <location>
        <begin position="475"/>
        <end position="496"/>
    </location>
</feature>
<dbReference type="GO" id="GO:0005576">
    <property type="term" value="C:extracellular region"/>
    <property type="evidence" value="ECO:0007669"/>
    <property type="project" value="UniProtKB-SubCell"/>
</dbReference>
<dbReference type="AlphaFoldDB" id="A0A1G2TGM1"/>
<comment type="similarity">
    <text evidence="8">Belongs to the polysaccharide lyase 9 family.</text>
</comment>
<gene>
    <name evidence="11" type="ORF">A3C70_00025</name>
</gene>
<feature type="domain" description="Dockerin" evidence="10">
    <location>
        <begin position="496"/>
        <end position="552"/>
    </location>
</feature>
<organism evidence="11 12">
    <name type="scientific">Candidatus Zambryskibacteria bacterium RIFCSPHIGHO2_02_FULL_43_14</name>
    <dbReference type="NCBI Taxonomy" id="1802748"/>
    <lineage>
        <taxon>Bacteria</taxon>
        <taxon>Candidatus Zambryskiibacteriota</taxon>
    </lineage>
</organism>
<comment type="caution">
    <text evidence="11">The sequence shown here is derived from an EMBL/GenBank/DDBJ whole genome shotgun (WGS) entry which is preliminary data.</text>
</comment>
<evidence type="ECO:0000256" key="4">
    <source>
        <dbReference type="ARBA" id="ARBA00022723"/>
    </source>
</evidence>
<evidence type="ECO:0000313" key="11">
    <source>
        <dbReference type="EMBL" id="OHA95839.1"/>
    </source>
</evidence>
<dbReference type="Gene3D" id="2.160.20.10">
    <property type="entry name" value="Single-stranded right-handed beta-helix, Pectin lyase-like"/>
    <property type="match status" value="2"/>
</dbReference>
<dbReference type="SUPFAM" id="SSF63446">
    <property type="entry name" value="Type I dockerin domain"/>
    <property type="match status" value="1"/>
</dbReference>
<evidence type="ECO:0000256" key="3">
    <source>
        <dbReference type="ARBA" id="ARBA00022525"/>
    </source>
</evidence>
<evidence type="ECO:0000259" key="10">
    <source>
        <dbReference type="PROSITE" id="PS51766"/>
    </source>
</evidence>
<keyword evidence="4" id="KW-0479">Metal-binding</keyword>
<evidence type="ECO:0000256" key="8">
    <source>
        <dbReference type="ARBA" id="ARBA00038263"/>
    </source>
</evidence>
<keyword evidence="7" id="KW-0456">Lyase</keyword>
<evidence type="ECO:0000256" key="9">
    <source>
        <dbReference type="SAM" id="MobiDB-lite"/>
    </source>
</evidence>
<dbReference type="InterPro" id="IPR011050">
    <property type="entry name" value="Pectin_lyase_fold/virulence"/>
</dbReference>
<dbReference type="InterPro" id="IPR036439">
    <property type="entry name" value="Dockerin_dom_sf"/>
</dbReference>
<dbReference type="SUPFAM" id="SSF51126">
    <property type="entry name" value="Pectin lyase-like"/>
    <property type="match status" value="1"/>
</dbReference>
<comment type="cofactor">
    <cofactor evidence="1">
        <name>Ca(2+)</name>
        <dbReference type="ChEBI" id="CHEBI:29108"/>
    </cofactor>
</comment>
<dbReference type="EMBL" id="MHVR01000015">
    <property type="protein sequence ID" value="OHA95839.1"/>
    <property type="molecule type" value="Genomic_DNA"/>
</dbReference>
<evidence type="ECO:0000256" key="6">
    <source>
        <dbReference type="ARBA" id="ARBA00022837"/>
    </source>
</evidence>
<evidence type="ECO:0000256" key="2">
    <source>
        <dbReference type="ARBA" id="ARBA00004613"/>
    </source>
</evidence>
<keyword evidence="5" id="KW-0732">Signal</keyword>
<evidence type="ECO:0000313" key="12">
    <source>
        <dbReference type="Proteomes" id="UP000178175"/>
    </source>
</evidence>
<feature type="compositionally biased region" description="Low complexity" evidence="9">
    <location>
        <begin position="458"/>
        <end position="474"/>
    </location>
</feature>
<sequence length="552" mass="59394">MIMRTKIKDFLKKIIFIQSIVVFTFLTLYSSVDAATYFISPSGSDSNPGTESQPWKTIERAVSSNSLSPGDVINAMAGSYHIDPNAPGGNNNCEMFPAKSGTSGNPITLKAYNNADVLLDGRFDVKSGGGTWQQDSHAGWWVISFNWASTGALNPVRWGQLWNGNKLIPSTKTGNFSPPNNGDWYNMDPGAKKIYYHPANGTNPTSMPVTYAACGFMLEFDNGVSNWVVDGIDEIAATVQAYQVHNTASYITFQNIKMSYNGNNVCAPSRDGTNGHSMGIGGGPGIIVRNSDFSQDVAELIHTDDTTSGGGHTFENNVFHDASMDSGWSSQCSAGYGKEYDQQRAGPGIIIRSKNVVFKNNTVVRNNYEGVRIESDNTAGPASPDNLVVSGNVITDNVGAGIRGSCEISSNNVDIFGNYLSNNSINFTWQAQITIDGNCSNYRIHDNSIVNSRHGTISISGGSNNTQSNNCTSNCPPPSISPPPPSPTPTPTPTPSPTLKGDLNNDRIVNSLDWSMMNSKWFTGDSTADLNSDGIVNSLDFSIMNGNWLKTL</sequence>
<accession>A0A1G2TGM1</accession>
<dbReference type="InterPro" id="IPR006626">
    <property type="entry name" value="PbH1"/>
</dbReference>
<dbReference type="InterPro" id="IPR016134">
    <property type="entry name" value="Dockerin_dom"/>
</dbReference>
<dbReference type="GO" id="GO:0000272">
    <property type="term" value="P:polysaccharide catabolic process"/>
    <property type="evidence" value="ECO:0007669"/>
    <property type="project" value="InterPro"/>
</dbReference>
<dbReference type="InterPro" id="IPR052052">
    <property type="entry name" value="Polysaccharide_Lyase_9"/>
</dbReference>
<evidence type="ECO:0000256" key="7">
    <source>
        <dbReference type="ARBA" id="ARBA00023239"/>
    </source>
</evidence>
<evidence type="ECO:0000256" key="5">
    <source>
        <dbReference type="ARBA" id="ARBA00022729"/>
    </source>
</evidence>
<dbReference type="GO" id="GO:0046872">
    <property type="term" value="F:metal ion binding"/>
    <property type="evidence" value="ECO:0007669"/>
    <property type="project" value="UniProtKB-KW"/>
</dbReference>
<dbReference type="SMART" id="SM00710">
    <property type="entry name" value="PbH1"/>
    <property type="match status" value="6"/>
</dbReference>
<dbReference type="PANTHER" id="PTHR40088:SF1">
    <property type="entry name" value="PECTATE LYASE PEL9"/>
    <property type="match status" value="1"/>
</dbReference>
<dbReference type="Pfam" id="PF00404">
    <property type="entry name" value="Dockerin_1"/>
    <property type="match status" value="1"/>
</dbReference>
<proteinExistence type="inferred from homology"/>
<dbReference type="GO" id="GO:0004553">
    <property type="term" value="F:hydrolase activity, hydrolyzing O-glycosyl compounds"/>
    <property type="evidence" value="ECO:0007669"/>
    <property type="project" value="InterPro"/>
</dbReference>
<keyword evidence="6" id="KW-0106">Calcium</keyword>
<dbReference type="Gene3D" id="1.10.1330.10">
    <property type="entry name" value="Dockerin domain"/>
    <property type="match status" value="1"/>
</dbReference>
<dbReference type="Proteomes" id="UP000178175">
    <property type="component" value="Unassembled WGS sequence"/>
</dbReference>
<dbReference type="InterPro" id="IPR012334">
    <property type="entry name" value="Pectin_lyas_fold"/>
</dbReference>
<reference evidence="11 12" key="1">
    <citation type="journal article" date="2016" name="Nat. Commun.">
        <title>Thousands of microbial genomes shed light on interconnected biogeochemical processes in an aquifer system.</title>
        <authorList>
            <person name="Anantharaman K."/>
            <person name="Brown C.T."/>
            <person name="Hug L.A."/>
            <person name="Sharon I."/>
            <person name="Castelle C.J."/>
            <person name="Probst A.J."/>
            <person name="Thomas B.C."/>
            <person name="Singh A."/>
            <person name="Wilkins M.J."/>
            <person name="Karaoz U."/>
            <person name="Brodie E.L."/>
            <person name="Williams K.H."/>
            <person name="Hubbard S.S."/>
            <person name="Banfield J.F."/>
        </authorList>
    </citation>
    <scope>NUCLEOTIDE SEQUENCE [LARGE SCALE GENOMIC DNA]</scope>
</reference>
<feature type="region of interest" description="Disordered" evidence="9">
    <location>
        <begin position="458"/>
        <end position="504"/>
    </location>
</feature>